<evidence type="ECO:0000313" key="1">
    <source>
        <dbReference type="EnsemblMetazoa" id="GBRI002350-PA"/>
    </source>
</evidence>
<dbReference type="VEuPathDB" id="VectorBase:GBRI002350"/>
<evidence type="ECO:0000313" key="2">
    <source>
        <dbReference type="Proteomes" id="UP000091820"/>
    </source>
</evidence>
<reference evidence="2" key="1">
    <citation type="submission" date="2014-03" db="EMBL/GenBank/DDBJ databases">
        <authorList>
            <person name="Aksoy S."/>
            <person name="Warren W."/>
            <person name="Wilson R.K."/>
        </authorList>
    </citation>
    <scope>NUCLEOTIDE SEQUENCE [LARGE SCALE GENOMIC DNA]</scope>
    <source>
        <strain evidence="2">IAEA</strain>
    </source>
</reference>
<protein>
    <submittedName>
        <fullName evidence="1">Uncharacterized protein</fullName>
    </submittedName>
</protein>
<dbReference type="AlphaFoldDB" id="A0A1A9W0Y0"/>
<sequence length="115" mass="13039">MQIFSCKQDYRLVKNEYCQRFKHTYSDTAPAAKAANANLFKFFFLFLLFGCHTRRINVEWMITPPFITPTANCGITLTVALAVGFANMYKVQEGRQPAKTCKSILLAVMTSDILS</sequence>
<proteinExistence type="predicted"/>
<organism evidence="1 2">
    <name type="scientific">Glossina brevipalpis</name>
    <dbReference type="NCBI Taxonomy" id="37001"/>
    <lineage>
        <taxon>Eukaryota</taxon>
        <taxon>Metazoa</taxon>
        <taxon>Ecdysozoa</taxon>
        <taxon>Arthropoda</taxon>
        <taxon>Hexapoda</taxon>
        <taxon>Insecta</taxon>
        <taxon>Pterygota</taxon>
        <taxon>Neoptera</taxon>
        <taxon>Endopterygota</taxon>
        <taxon>Diptera</taxon>
        <taxon>Brachycera</taxon>
        <taxon>Muscomorpha</taxon>
        <taxon>Hippoboscoidea</taxon>
        <taxon>Glossinidae</taxon>
        <taxon>Glossina</taxon>
    </lineage>
</organism>
<dbReference type="EnsemblMetazoa" id="GBRI002350-RA">
    <property type="protein sequence ID" value="GBRI002350-PA"/>
    <property type="gene ID" value="GBRI002350"/>
</dbReference>
<dbReference type="Proteomes" id="UP000091820">
    <property type="component" value="Unassembled WGS sequence"/>
</dbReference>
<keyword evidence="2" id="KW-1185">Reference proteome</keyword>
<accession>A0A1A9W0Y0</accession>
<reference evidence="1" key="2">
    <citation type="submission" date="2020-05" db="UniProtKB">
        <authorList>
            <consortium name="EnsemblMetazoa"/>
        </authorList>
    </citation>
    <scope>IDENTIFICATION</scope>
    <source>
        <strain evidence="1">IAEA</strain>
    </source>
</reference>
<name>A0A1A9W0Y0_9MUSC</name>